<evidence type="ECO:0000256" key="2">
    <source>
        <dbReference type="ARBA" id="ARBA00001946"/>
    </source>
</evidence>
<evidence type="ECO:0000256" key="8">
    <source>
        <dbReference type="ARBA" id="ARBA00023235"/>
    </source>
</evidence>
<dbReference type="GO" id="GO:0003918">
    <property type="term" value="F:DNA topoisomerase type II (double strand cut, ATP-hydrolyzing) activity"/>
    <property type="evidence" value="ECO:0007669"/>
    <property type="project" value="UniProtKB-EC"/>
</dbReference>
<evidence type="ECO:0000256" key="4">
    <source>
        <dbReference type="ARBA" id="ARBA00022741"/>
    </source>
</evidence>
<dbReference type="PANTHER" id="PTHR10169:SF38">
    <property type="entry name" value="DNA TOPOISOMERASE 2"/>
    <property type="match status" value="1"/>
</dbReference>
<keyword evidence="4" id="KW-0547">Nucleotide-binding</keyword>
<keyword evidence="6" id="KW-0799">Topoisomerase</keyword>
<dbReference type="PRINTS" id="PR00418">
    <property type="entry name" value="TPI2FAMILY"/>
</dbReference>
<dbReference type="SUPFAM" id="SSF56719">
    <property type="entry name" value="Type II DNA topoisomerase"/>
    <property type="match status" value="1"/>
</dbReference>
<protein>
    <recommendedName>
        <fullName evidence="3">DNA topoisomerase (ATP-hydrolyzing)</fullName>
        <ecNumber evidence="3">5.6.2.2</ecNumber>
    </recommendedName>
</protein>
<comment type="cofactor">
    <cofactor evidence="2">
        <name>Mg(2+)</name>
        <dbReference type="ChEBI" id="CHEBI:18420"/>
    </cofactor>
</comment>
<dbReference type="AlphaFoldDB" id="A0A816S4L4"/>
<keyword evidence="7" id="KW-0238">DNA-binding</keyword>
<dbReference type="InterPro" id="IPR050634">
    <property type="entry name" value="DNA_Topoisomerase_II"/>
</dbReference>
<dbReference type="PANTHER" id="PTHR10169">
    <property type="entry name" value="DNA TOPOISOMERASE/GYRASE"/>
    <property type="match status" value="1"/>
</dbReference>
<keyword evidence="8" id="KW-0413">Isomerase</keyword>
<evidence type="ECO:0000256" key="5">
    <source>
        <dbReference type="ARBA" id="ARBA00022840"/>
    </source>
</evidence>
<dbReference type="GO" id="GO:0000819">
    <property type="term" value="P:sister chromatid segregation"/>
    <property type="evidence" value="ECO:0007669"/>
    <property type="project" value="TreeGrafter"/>
</dbReference>
<dbReference type="GO" id="GO:0005634">
    <property type="term" value="C:nucleus"/>
    <property type="evidence" value="ECO:0007669"/>
    <property type="project" value="TreeGrafter"/>
</dbReference>
<dbReference type="Gene3D" id="3.40.50.670">
    <property type="match status" value="1"/>
</dbReference>
<evidence type="ECO:0000313" key="10">
    <source>
        <dbReference type="Proteomes" id="UP000663887"/>
    </source>
</evidence>
<evidence type="ECO:0000256" key="3">
    <source>
        <dbReference type="ARBA" id="ARBA00012895"/>
    </source>
</evidence>
<dbReference type="GO" id="GO:0000712">
    <property type="term" value="P:resolution of meiotic recombination intermediates"/>
    <property type="evidence" value="ECO:0007669"/>
    <property type="project" value="TreeGrafter"/>
</dbReference>
<reference evidence="9" key="1">
    <citation type="submission" date="2021-02" db="EMBL/GenBank/DDBJ databases">
        <authorList>
            <person name="Nowell W R."/>
        </authorList>
    </citation>
    <scope>NUCLEOTIDE SEQUENCE</scope>
</reference>
<evidence type="ECO:0000256" key="6">
    <source>
        <dbReference type="ARBA" id="ARBA00023029"/>
    </source>
</evidence>
<dbReference type="Proteomes" id="UP000663887">
    <property type="component" value="Unassembled WGS sequence"/>
</dbReference>
<organism evidence="9 10">
    <name type="scientific">Rotaria magnacalcarata</name>
    <dbReference type="NCBI Taxonomy" id="392030"/>
    <lineage>
        <taxon>Eukaryota</taxon>
        <taxon>Metazoa</taxon>
        <taxon>Spiralia</taxon>
        <taxon>Gnathifera</taxon>
        <taxon>Rotifera</taxon>
        <taxon>Eurotatoria</taxon>
        <taxon>Bdelloidea</taxon>
        <taxon>Philodinida</taxon>
        <taxon>Philodinidae</taxon>
        <taxon>Rotaria</taxon>
    </lineage>
</organism>
<dbReference type="EC" id="5.6.2.2" evidence="3"/>
<dbReference type="InterPro" id="IPR013759">
    <property type="entry name" value="Topo_IIA_B_C"/>
</dbReference>
<dbReference type="EMBL" id="CAJNRG010006015">
    <property type="protein sequence ID" value="CAF2081842.1"/>
    <property type="molecule type" value="Genomic_DNA"/>
</dbReference>
<evidence type="ECO:0000313" key="9">
    <source>
        <dbReference type="EMBL" id="CAF2081842.1"/>
    </source>
</evidence>
<sequence length="120" mass="14039">MDKLVNFSNNSIFLNDLKHILIQINHVKKKYGFLMKQLQTLRKLSKKATNDLSKSHYGKSMIMADQDQNGSHMKDLVANLIQYKCSNLLKHDYIEVFITPILKITKDNYVIPFYSTPEFE</sequence>
<proteinExistence type="predicted"/>
<dbReference type="GO" id="GO:0006265">
    <property type="term" value="P:DNA topological change"/>
    <property type="evidence" value="ECO:0007669"/>
    <property type="project" value="InterPro"/>
</dbReference>
<comment type="catalytic activity">
    <reaction evidence="1">
        <text>ATP-dependent breakage, passage and rejoining of double-stranded DNA.</text>
        <dbReference type="EC" id="5.6.2.2"/>
    </reaction>
</comment>
<comment type="caution">
    <text evidence="9">The sequence shown here is derived from an EMBL/GenBank/DDBJ whole genome shotgun (WGS) entry which is preliminary data.</text>
</comment>
<dbReference type="GO" id="GO:0005524">
    <property type="term" value="F:ATP binding"/>
    <property type="evidence" value="ECO:0007669"/>
    <property type="project" value="UniProtKB-KW"/>
</dbReference>
<name>A0A816S4L4_9BILA</name>
<keyword evidence="5" id="KW-0067">ATP-binding</keyword>
<dbReference type="InterPro" id="IPR013760">
    <property type="entry name" value="Topo_IIA-like_dom_sf"/>
</dbReference>
<evidence type="ECO:0000256" key="1">
    <source>
        <dbReference type="ARBA" id="ARBA00000185"/>
    </source>
</evidence>
<gene>
    <name evidence="9" type="ORF">XDN619_LOCUS14923</name>
</gene>
<evidence type="ECO:0000256" key="7">
    <source>
        <dbReference type="ARBA" id="ARBA00023125"/>
    </source>
</evidence>
<dbReference type="GO" id="GO:0003677">
    <property type="term" value="F:DNA binding"/>
    <property type="evidence" value="ECO:0007669"/>
    <property type="project" value="UniProtKB-KW"/>
</dbReference>
<accession>A0A816S4L4</accession>